<evidence type="ECO:0000313" key="2">
    <source>
        <dbReference type="EMBL" id="QTL98093.1"/>
    </source>
</evidence>
<dbReference type="NCBIfam" id="TIGR02839">
    <property type="entry name" value="spore_V_AE"/>
    <property type="match status" value="1"/>
</dbReference>
<sequence>MGNYFTAFLIGGLICGLGQVFLDNTKYKPAHLLVALVVLGAVFTGLGWYEPLIKFAGAGVTIPVSNFGNILTKGVLMEAGRDGLLGLFKGLLEVGSAGISASVIISFFMAVIFNPKA</sequence>
<feature type="transmembrane region" description="Helical" evidence="1">
    <location>
        <begin position="29"/>
        <end position="49"/>
    </location>
</feature>
<keyword evidence="3" id="KW-1185">Reference proteome</keyword>
<feature type="transmembrane region" description="Helical" evidence="1">
    <location>
        <begin position="6"/>
        <end position="22"/>
    </location>
</feature>
<dbReference type="PANTHER" id="PTHR38450">
    <property type="entry name" value="STAGE V SPORULATION PROTEIN AC-RELATED"/>
    <property type="match status" value="1"/>
</dbReference>
<keyword evidence="1" id="KW-0812">Transmembrane</keyword>
<dbReference type="EMBL" id="CP046640">
    <property type="protein sequence ID" value="QTL98093.1"/>
    <property type="molecule type" value="Genomic_DNA"/>
</dbReference>
<keyword evidence="1" id="KW-0472">Membrane</keyword>
<dbReference type="InterPro" id="IPR005562">
    <property type="entry name" value="SpoVA"/>
</dbReference>
<dbReference type="AlphaFoldDB" id="A0A8A7K8G8"/>
<dbReference type="RefSeq" id="WP_230869672.1">
    <property type="nucleotide sequence ID" value="NZ_CP046640.1"/>
</dbReference>
<feature type="transmembrane region" description="Helical" evidence="1">
    <location>
        <begin position="94"/>
        <end position="113"/>
    </location>
</feature>
<organism evidence="2 3">
    <name type="scientific">Iocasia fonsfrigidae</name>
    <dbReference type="NCBI Taxonomy" id="2682810"/>
    <lineage>
        <taxon>Bacteria</taxon>
        <taxon>Bacillati</taxon>
        <taxon>Bacillota</taxon>
        <taxon>Clostridia</taxon>
        <taxon>Halanaerobiales</taxon>
        <taxon>Halanaerobiaceae</taxon>
        <taxon>Iocasia</taxon>
    </lineage>
</organism>
<gene>
    <name evidence="2" type="primary">spoVAE</name>
    <name evidence="2" type="ORF">GM661_08950</name>
</gene>
<dbReference type="InterPro" id="IPR014204">
    <property type="entry name" value="Spore_V_AE"/>
</dbReference>
<dbReference type="Pfam" id="PF03862">
    <property type="entry name" value="SpoVAC_SpoVAEB"/>
    <property type="match status" value="1"/>
</dbReference>
<evidence type="ECO:0000256" key="1">
    <source>
        <dbReference type="SAM" id="Phobius"/>
    </source>
</evidence>
<proteinExistence type="predicted"/>
<dbReference type="PANTHER" id="PTHR38450:SF2">
    <property type="entry name" value="STAGE V SPORULATION PROTEIN AEB"/>
    <property type="match status" value="1"/>
</dbReference>
<reference evidence="2" key="1">
    <citation type="submission" date="2019-12" db="EMBL/GenBank/DDBJ databases">
        <authorList>
            <person name="zhang j."/>
            <person name="sun C.M."/>
        </authorList>
    </citation>
    <scope>NUCLEOTIDE SEQUENCE</scope>
    <source>
        <strain evidence="2">NS-1</strain>
    </source>
</reference>
<dbReference type="Proteomes" id="UP000665020">
    <property type="component" value="Chromosome"/>
</dbReference>
<keyword evidence="1" id="KW-1133">Transmembrane helix</keyword>
<name>A0A8A7K8G8_9FIRM</name>
<dbReference type="KEGG" id="ifn:GM661_08950"/>
<accession>A0A8A7K8G8</accession>
<protein>
    <submittedName>
        <fullName evidence="2">Stage V sporulation protein AE</fullName>
    </submittedName>
</protein>
<evidence type="ECO:0000313" key="3">
    <source>
        <dbReference type="Proteomes" id="UP000665020"/>
    </source>
</evidence>